<organism evidence="1">
    <name type="scientific">viral metagenome</name>
    <dbReference type="NCBI Taxonomy" id="1070528"/>
    <lineage>
        <taxon>unclassified sequences</taxon>
        <taxon>metagenomes</taxon>
        <taxon>organismal metagenomes</taxon>
    </lineage>
</organism>
<reference evidence="1" key="1">
    <citation type="submission" date="2020-03" db="EMBL/GenBank/DDBJ databases">
        <title>The deep terrestrial virosphere.</title>
        <authorList>
            <person name="Holmfeldt K."/>
            <person name="Nilsson E."/>
            <person name="Simone D."/>
            <person name="Lopez-Fernandez M."/>
            <person name="Wu X."/>
            <person name="de Brujin I."/>
            <person name="Lundin D."/>
            <person name="Andersson A."/>
            <person name="Bertilsson S."/>
            <person name="Dopson M."/>
        </authorList>
    </citation>
    <scope>NUCLEOTIDE SEQUENCE</scope>
    <source>
        <strain evidence="1">MM415A01100</strain>
    </source>
</reference>
<name>A0A6M3K8W1_9ZZZZ</name>
<gene>
    <name evidence="1" type="ORF">MM415A01100_0008</name>
</gene>
<protein>
    <submittedName>
        <fullName evidence="1">Uncharacterized protein</fullName>
    </submittedName>
</protein>
<evidence type="ECO:0000313" key="1">
    <source>
        <dbReference type="EMBL" id="QJA78237.1"/>
    </source>
</evidence>
<proteinExistence type="predicted"/>
<dbReference type="EMBL" id="MT142327">
    <property type="protein sequence ID" value="QJA78237.1"/>
    <property type="molecule type" value="Genomic_DNA"/>
</dbReference>
<dbReference type="AlphaFoldDB" id="A0A6M3K8W1"/>
<sequence length="94" mass="9989">MRKFIRTETVVATINIKNAAGTLVDPGTSILVTITDSAGTDVVDGAAMTKTSTGIYYYNYTPGAATVLGYYIIKYATIDGGLTTIKRDNFVLVA</sequence>
<accession>A0A6M3K8W1</accession>